<dbReference type="STRING" id="1817768.A3A87_03055"/>
<evidence type="ECO:0000259" key="5">
    <source>
        <dbReference type="PROSITE" id="PS50987"/>
    </source>
</evidence>
<proteinExistence type="predicted"/>
<dbReference type="InterPro" id="IPR036388">
    <property type="entry name" value="WH-like_DNA-bd_sf"/>
</dbReference>
<dbReference type="AlphaFoldDB" id="A0A1F6U654"/>
<dbReference type="NCBIfam" id="NF033788">
    <property type="entry name" value="HTH_metalloreg"/>
    <property type="match status" value="1"/>
</dbReference>
<dbReference type="InterPro" id="IPR051081">
    <property type="entry name" value="HTH_MetalResp_TranReg"/>
</dbReference>
<dbReference type="InterPro" id="IPR001845">
    <property type="entry name" value="HTH_ArsR_DNA-bd_dom"/>
</dbReference>
<dbReference type="Pfam" id="PF01022">
    <property type="entry name" value="HTH_5"/>
    <property type="match status" value="1"/>
</dbReference>
<dbReference type="SUPFAM" id="SSF46785">
    <property type="entry name" value="Winged helix' DNA-binding domain"/>
    <property type="match status" value="1"/>
</dbReference>
<dbReference type="Gene3D" id="1.10.10.10">
    <property type="entry name" value="Winged helix-like DNA-binding domain superfamily/Winged helix DNA-binding domain"/>
    <property type="match status" value="1"/>
</dbReference>
<name>A0A1F6U654_9PROT</name>
<comment type="caution">
    <text evidence="6">The sequence shown here is derived from an EMBL/GenBank/DDBJ whole genome shotgun (WGS) entry which is preliminary data.</text>
</comment>
<evidence type="ECO:0000256" key="2">
    <source>
        <dbReference type="ARBA" id="ARBA00023015"/>
    </source>
</evidence>
<dbReference type="PANTHER" id="PTHR33154:SF18">
    <property type="entry name" value="ARSENICAL RESISTANCE OPERON REPRESSOR"/>
    <property type="match status" value="1"/>
</dbReference>
<dbReference type="PROSITE" id="PS00846">
    <property type="entry name" value="HTH_ARSR_1"/>
    <property type="match status" value="1"/>
</dbReference>
<dbReference type="GO" id="GO:0003700">
    <property type="term" value="F:DNA-binding transcription factor activity"/>
    <property type="evidence" value="ECO:0007669"/>
    <property type="project" value="InterPro"/>
</dbReference>
<evidence type="ECO:0000256" key="1">
    <source>
        <dbReference type="ARBA" id="ARBA00022849"/>
    </source>
</evidence>
<dbReference type="PRINTS" id="PR00778">
    <property type="entry name" value="HTHARSR"/>
</dbReference>
<protein>
    <recommendedName>
        <fullName evidence="5">HTH arsR-type domain-containing protein</fullName>
    </recommendedName>
</protein>
<dbReference type="PROSITE" id="PS50987">
    <property type="entry name" value="HTH_ARSR_2"/>
    <property type="match status" value="1"/>
</dbReference>
<accession>A0A1F6U654</accession>
<keyword evidence="2" id="KW-0805">Transcription regulation</keyword>
<dbReference type="InterPro" id="IPR011991">
    <property type="entry name" value="ArsR-like_HTH"/>
</dbReference>
<organism evidence="6 7">
    <name type="scientific">Candidatus Muproteobacteria bacterium RIFCSPLOWO2_01_FULL_60_18</name>
    <dbReference type="NCBI Taxonomy" id="1817768"/>
    <lineage>
        <taxon>Bacteria</taxon>
        <taxon>Pseudomonadati</taxon>
        <taxon>Pseudomonadota</taxon>
        <taxon>Candidatus Muproteobacteria</taxon>
    </lineage>
</organism>
<dbReference type="GO" id="GO:0003677">
    <property type="term" value="F:DNA binding"/>
    <property type="evidence" value="ECO:0007669"/>
    <property type="project" value="UniProtKB-KW"/>
</dbReference>
<feature type="domain" description="HTH arsR-type" evidence="5">
    <location>
        <begin position="9"/>
        <end position="103"/>
    </location>
</feature>
<evidence type="ECO:0000313" key="6">
    <source>
        <dbReference type="EMBL" id="OGI52822.1"/>
    </source>
</evidence>
<gene>
    <name evidence="6" type="ORF">A3A87_03055</name>
</gene>
<evidence type="ECO:0000256" key="3">
    <source>
        <dbReference type="ARBA" id="ARBA00023125"/>
    </source>
</evidence>
<dbReference type="SMART" id="SM00418">
    <property type="entry name" value="HTH_ARSR"/>
    <property type="match status" value="1"/>
</dbReference>
<dbReference type="GO" id="GO:0046685">
    <property type="term" value="P:response to arsenic-containing substance"/>
    <property type="evidence" value="ECO:0007669"/>
    <property type="project" value="UniProtKB-KW"/>
</dbReference>
<evidence type="ECO:0000256" key="4">
    <source>
        <dbReference type="ARBA" id="ARBA00023163"/>
    </source>
</evidence>
<dbReference type="CDD" id="cd00090">
    <property type="entry name" value="HTH_ARSR"/>
    <property type="match status" value="1"/>
</dbReference>
<reference evidence="6 7" key="1">
    <citation type="journal article" date="2016" name="Nat. Commun.">
        <title>Thousands of microbial genomes shed light on interconnected biogeochemical processes in an aquifer system.</title>
        <authorList>
            <person name="Anantharaman K."/>
            <person name="Brown C.T."/>
            <person name="Hug L.A."/>
            <person name="Sharon I."/>
            <person name="Castelle C.J."/>
            <person name="Probst A.J."/>
            <person name="Thomas B.C."/>
            <person name="Singh A."/>
            <person name="Wilkins M.J."/>
            <person name="Karaoz U."/>
            <person name="Brodie E.L."/>
            <person name="Williams K.H."/>
            <person name="Hubbard S.S."/>
            <person name="Banfield J.F."/>
        </authorList>
    </citation>
    <scope>NUCLEOTIDE SEQUENCE [LARGE SCALE GENOMIC DNA]</scope>
</reference>
<keyword evidence="4" id="KW-0804">Transcription</keyword>
<keyword evidence="3" id="KW-0238">DNA-binding</keyword>
<dbReference type="InterPro" id="IPR036390">
    <property type="entry name" value="WH_DNA-bd_sf"/>
</dbReference>
<evidence type="ECO:0000313" key="7">
    <source>
        <dbReference type="Proteomes" id="UP000179037"/>
    </source>
</evidence>
<sequence>MKSEFAERLPNGWERFSHFFFALGDTTRQQILLLFEPGEEICVNDIARLFKITRPAISHHLKILRNAELLVCEKRGKEVYYRVNQAYCVEVMRTVHEFISACKQSATLPAADTR</sequence>
<dbReference type="EMBL" id="MFTC01000006">
    <property type="protein sequence ID" value="OGI52822.1"/>
    <property type="molecule type" value="Genomic_DNA"/>
</dbReference>
<dbReference type="Proteomes" id="UP000179037">
    <property type="component" value="Unassembled WGS sequence"/>
</dbReference>
<keyword evidence="1" id="KW-0059">Arsenical resistance</keyword>
<dbReference type="InterPro" id="IPR018334">
    <property type="entry name" value="ArsR_HTH"/>
</dbReference>
<dbReference type="PANTHER" id="PTHR33154">
    <property type="entry name" value="TRANSCRIPTIONAL REGULATOR, ARSR FAMILY"/>
    <property type="match status" value="1"/>
</dbReference>